<accession>A0A1R1AW05</accession>
<dbReference type="InterPro" id="IPR013078">
    <property type="entry name" value="His_Pase_superF_clade-1"/>
</dbReference>
<comment type="caution">
    <text evidence="1">The sequence shown here is derived from an EMBL/GenBank/DDBJ whole genome shotgun (WGS) entry which is preliminary data.</text>
</comment>
<dbReference type="Proteomes" id="UP000187074">
    <property type="component" value="Unassembled WGS sequence"/>
</dbReference>
<evidence type="ECO:0000313" key="1">
    <source>
        <dbReference type="EMBL" id="OME89784.1"/>
    </source>
</evidence>
<reference evidence="1 2" key="1">
    <citation type="submission" date="2016-11" db="EMBL/GenBank/DDBJ databases">
        <title>Paenibacillus species isolates.</title>
        <authorList>
            <person name="Beno S.M."/>
        </authorList>
    </citation>
    <scope>NUCLEOTIDE SEQUENCE [LARGE SCALE GENOMIC DNA]</scope>
    <source>
        <strain evidence="1 2">FSL F4-0100</strain>
    </source>
</reference>
<dbReference type="EMBL" id="MRTF01000009">
    <property type="protein sequence ID" value="OME89784.1"/>
    <property type="molecule type" value="Genomic_DNA"/>
</dbReference>
<dbReference type="Gene3D" id="3.40.50.1240">
    <property type="entry name" value="Phosphoglycerate mutase-like"/>
    <property type="match status" value="1"/>
</dbReference>
<name>A0A1R1AW05_PAELA</name>
<dbReference type="AlphaFoldDB" id="A0A1R1AW05"/>
<dbReference type="InterPro" id="IPR029033">
    <property type="entry name" value="His_PPase_superfam"/>
</dbReference>
<dbReference type="CDD" id="cd07067">
    <property type="entry name" value="HP_PGM_like"/>
    <property type="match status" value="1"/>
</dbReference>
<dbReference type="SUPFAM" id="SSF53254">
    <property type="entry name" value="Phosphoglycerate mutase-like"/>
    <property type="match status" value="1"/>
</dbReference>
<gene>
    <name evidence="1" type="ORF">BK123_25835</name>
</gene>
<protein>
    <submittedName>
        <fullName evidence="1">Phosphoglycerate mutase</fullName>
    </submittedName>
</protein>
<sequence length="180" mass="21107">MKIGLVRHFKVIHELDRKWMTSNQFNAWVEAYNNAEIEQSDLDYGFSEWNVCISSDLSRAIQTAETIYTGPIIATNRLREIEVQSIHPLGNLKLHYHMWLLMGRLAWYLSHGSQAERRSETLERAGHIIDWIEERYHNRNVLVVSHGAFMKVLTQELSKRGYRGKGFVQPRNGAMYIFEK</sequence>
<proteinExistence type="predicted"/>
<dbReference type="STRING" id="1401.BK123_25835"/>
<dbReference type="RefSeq" id="WP_076325211.1">
    <property type="nucleotide sequence ID" value="NZ_BOSB01000001.1"/>
</dbReference>
<dbReference type="Pfam" id="PF00300">
    <property type="entry name" value="His_Phos_1"/>
    <property type="match status" value="1"/>
</dbReference>
<evidence type="ECO:0000313" key="2">
    <source>
        <dbReference type="Proteomes" id="UP000187074"/>
    </source>
</evidence>
<organism evidence="1 2">
    <name type="scientific">Paenibacillus lautus</name>
    <name type="common">Bacillus lautus</name>
    <dbReference type="NCBI Taxonomy" id="1401"/>
    <lineage>
        <taxon>Bacteria</taxon>
        <taxon>Bacillati</taxon>
        <taxon>Bacillota</taxon>
        <taxon>Bacilli</taxon>
        <taxon>Bacillales</taxon>
        <taxon>Paenibacillaceae</taxon>
        <taxon>Paenibacillus</taxon>
    </lineage>
</organism>
<dbReference type="OrthoDB" id="1680942at2"/>